<dbReference type="Gene3D" id="3.40.30.10">
    <property type="entry name" value="Glutaredoxin"/>
    <property type="match status" value="1"/>
</dbReference>
<sequence length="266" mass="30673">MSESTQTGHHLIQLYDIPSTFPRKAWSLNTWRARFALGFKGLRHKTVWVEYPDISPKMQSIGASPTSKKRDGSSMYTVPVIADFHVEGDRPTVVSDSWKIALYLDKTYPDAPTLLPPGTKGLQKSYIDWVEDYIFDPLFPVLLRNTTYGLNPPSAEFYRRTREAWLGKTLEEYMPIGPKSEEALDKVKKNLTKLAAFLDQNATEENEHPMFIMGHQLSYGDLVLAGIFMWFKISSEEHIWNRIKDCNDGRWVRFLQTIDDKYGEVD</sequence>
<evidence type="ECO:0000259" key="1">
    <source>
        <dbReference type="Pfam" id="PF13409"/>
    </source>
</evidence>
<organism evidence="3 4">
    <name type="scientific">Sistotremastrum suecicum HHB10207 ss-3</name>
    <dbReference type="NCBI Taxonomy" id="1314776"/>
    <lineage>
        <taxon>Eukaryota</taxon>
        <taxon>Fungi</taxon>
        <taxon>Dikarya</taxon>
        <taxon>Basidiomycota</taxon>
        <taxon>Agaricomycotina</taxon>
        <taxon>Agaricomycetes</taxon>
        <taxon>Sistotremastrales</taxon>
        <taxon>Sistotremastraceae</taxon>
        <taxon>Sistotremastrum</taxon>
    </lineage>
</organism>
<dbReference type="EMBL" id="KV428183">
    <property type="protein sequence ID" value="KZT34411.1"/>
    <property type="molecule type" value="Genomic_DNA"/>
</dbReference>
<dbReference type="SUPFAM" id="SSF52833">
    <property type="entry name" value="Thioredoxin-like"/>
    <property type="match status" value="1"/>
</dbReference>
<evidence type="ECO:0000313" key="4">
    <source>
        <dbReference type="Proteomes" id="UP000076798"/>
    </source>
</evidence>
<keyword evidence="4" id="KW-1185">Reference proteome</keyword>
<dbReference type="SUPFAM" id="SSF47616">
    <property type="entry name" value="GST C-terminal domain-like"/>
    <property type="match status" value="1"/>
</dbReference>
<dbReference type="InterPro" id="IPR036249">
    <property type="entry name" value="Thioredoxin-like_sf"/>
</dbReference>
<dbReference type="Pfam" id="PF22041">
    <property type="entry name" value="GST_C_7"/>
    <property type="match status" value="1"/>
</dbReference>
<dbReference type="Gene3D" id="1.20.1050.10">
    <property type="match status" value="1"/>
</dbReference>
<reference evidence="3 4" key="1">
    <citation type="journal article" date="2016" name="Mol. Biol. Evol.">
        <title>Comparative Genomics of Early-Diverging Mushroom-Forming Fungi Provides Insights into the Origins of Lignocellulose Decay Capabilities.</title>
        <authorList>
            <person name="Nagy L.G."/>
            <person name="Riley R."/>
            <person name="Tritt A."/>
            <person name="Adam C."/>
            <person name="Daum C."/>
            <person name="Floudas D."/>
            <person name="Sun H."/>
            <person name="Yadav J.S."/>
            <person name="Pangilinan J."/>
            <person name="Larsson K.H."/>
            <person name="Matsuura K."/>
            <person name="Barry K."/>
            <person name="Labutti K."/>
            <person name="Kuo R."/>
            <person name="Ohm R.A."/>
            <person name="Bhattacharya S.S."/>
            <person name="Shirouzu T."/>
            <person name="Yoshinaga Y."/>
            <person name="Martin F.M."/>
            <person name="Grigoriev I.V."/>
            <person name="Hibbett D.S."/>
        </authorList>
    </citation>
    <scope>NUCLEOTIDE SEQUENCE [LARGE SCALE GENOMIC DNA]</scope>
    <source>
        <strain evidence="3 4">HHB10207 ss-3</strain>
    </source>
</reference>
<evidence type="ECO:0000313" key="3">
    <source>
        <dbReference type="EMBL" id="KZT34411.1"/>
    </source>
</evidence>
<dbReference type="OrthoDB" id="4951845at2759"/>
<feature type="domain" description="Glutathione S-transferase UstS-like C-terminal" evidence="2">
    <location>
        <begin position="122"/>
        <end position="259"/>
    </location>
</feature>
<dbReference type="Proteomes" id="UP000076798">
    <property type="component" value="Unassembled WGS sequence"/>
</dbReference>
<dbReference type="AlphaFoldDB" id="A0A165ZL79"/>
<name>A0A165ZL79_9AGAM</name>
<dbReference type="InterPro" id="IPR004045">
    <property type="entry name" value="Glutathione_S-Trfase_N"/>
</dbReference>
<dbReference type="STRING" id="1314776.A0A165ZL79"/>
<dbReference type="InterPro" id="IPR036282">
    <property type="entry name" value="Glutathione-S-Trfase_C_sf"/>
</dbReference>
<dbReference type="InterPro" id="IPR054416">
    <property type="entry name" value="GST_UstS-like_C"/>
</dbReference>
<feature type="domain" description="GST N-terminal" evidence="1">
    <location>
        <begin position="26"/>
        <end position="106"/>
    </location>
</feature>
<accession>A0A165ZL79</accession>
<protein>
    <submittedName>
        <fullName evidence="3">Uncharacterized protein</fullName>
    </submittedName>
</protein>
<proteinExistence type="predicted"/>
<dbReference type="Pfam" id="PF13409">
    <property type="entry name" value="GST_N_2"/>
    <property type="match status" value="1"/>
</dbReference>
<evidence type="ECO:0000259" key="2">
    <source>
        <dbReference type="Pfam" id="PF22041"/>
    </source>
</evidence>
<gene>
    <name evidence="3" type="ORF">SISSUDRAFT_991908</name>
</gene>